<dbReference type="EMBL" id="BK014970">
    <property type="protein sequence ID" value="DAD85013.1"/>
    <property type="molecule type" value="Genomic_DNA"/>
</dbReference>
<reference evidence="1" key="1">
    <citation type="journal article" date="2021" name="Proc. Natl. Acad. Sci. U.S.A.">
        <title>A Catalog of Tens of Thousands of Viruses from Human Metagenomes Reveals Hidden Associations with Chronic Diseases.</title>
        <authorList>
            <person name="Tisza M.J."/>
            <person name="Buck C.B."/>
        </authorList>
    </citation>
    <scope>NUCLEOTIDE SEQUENCE</scope>
    <source>
        <strain evidence="1">CtD6g5</strain>
    </source>
</reference>
<protein>
    <submittedName>
        <fullName evidence="1">Uncharacterized protein</fullName>
    </submittedName>
</protein>
<sequence length="29" mass="3666">MKLYRFSRRKYKHRAFLCSAAIKCMRRMI</sequence>
<proteinExistence type="predicted"/>
<evidence type="ECO:0000313" key="1">
    <source>
        <dbReference type="EMBL" id="DAD85013.1"/>
    </source>
</evidence>
<organism evidence="1">
    <name type="scientific">Siphoviridae sp. ctD6g5</name>
    <dbReference type="NCBI Taxonomy" id="2826196"/>
    <lineage>
        <taxon>Viruses</taxon>
        <taxon>Duplodnaviria</taxon>
        <taxon>Heunggongvirae</taxon>
        <taxon>Uroviricota</taxon>
        <taxon>Caudoviricetes</taxon>
    </lineage>
</organism>
<name>A0A8S5MRP6_9CAUD</name>
<accession>A0A8S5MRP6</accession>